<evidence type="ECO:0000313" key="2">
    <source>
        <dbReference type="EMBL" id="PSJ80389.1"/>
    </source>
</evidence>
<accession>A0A2P7U0A0</accession>
<gene>
    <name evidence="2" type="ORF">C7N83_06655</name>
</gene>
<keyword evidence="3" id="KW-1185">Reference proteome</keyword>
<protein>
    <submittedName>
        <fullName evidence="2">Uncharacterized protein</fullName>
    </submittedName>
</protein>
<dbReference type="AlphaFoldDB" id="A0A2P7U0A0"/>
<name>A0A2P7U0A0_9NEIS</name>
<dbReference type="EMBL" id="PXYY01000033">
    <property type="protein sequence ID" value="PSJ80389.1"/>
    <property type="molecule type" value="Genomic_DNA"/>
</dbReference>
<evidence type="ECO:0000256" key="1">
    <source>
        <dbReference type="SAM" id="MobiDB-lite"/>
    </source>
</evidence>
<sequence>SAFAFTPTAETTSVRPGGASENPAGCLRQMTGSRLAGFAVGQYSPTGPDTQNISGCTGGDFRYKKPEEFSLGILC</sequence>
<comment type="caution">
    <text evidence="2">The sequence shown here is derived from an EMBL/GenBank/DDBJ whole genome shotgun (WGS) entry which is preliminary data.</text>
</comment>
<reference evidence="2 3" key="1">
    <citation type="submission" date="2018-03" db="EMBL/GenBank/DDBJ databases">
        <title>Neisseria weixii sp. nov., isolated from the intestinal contents of Tibetan Plateau pika (Ochotona curzoniae) in Yushu, Qinghai Province, China.</title>
        <authorList>
            <person name="Gui Z."/>
        </authorList>
    </citation>
    <scope>NUCLEOTIDE SEQUENCE [LARGE SCALE GENOMIC DNA]</scope>
    <source>
        <strain evidence="2 3">ATCC 51483</strain>
    </source>
</reference>
<organism evidence="2 3">
    <name type="scientific">Neisseria iguanae</name>
    <dbReference type="NCBI Taxonomy" id="90242"/>
    <lineage>
        <taxon>Bacteria</taxon>
        <taxon>Pseudomonadati</taxon>
        <taxon>Pseudomonadota</taxon>
        <taxon>Betaproteobacteria</taxon>
        <taxon>Neisseriales</taxon>
        <taxon>Neisseriaceae</taxon>
        <taxon>Neisseria</taxon>
    </lineage>
</organism>
<evidence type="ECO:0000313" key="3">
    <source>
        <dbReference type="Proteomes" id="UP000241868"/>
    </source>
</evidence>
<dbReference type="Proteomes" id="UP000241868">
    <property type="component" value="Unassembled WGS sequence"/>
</dbReference>
<feature type="non-terminal residue" evidence="2">
    <location>
        <position position="1"/>
    </location>
</feature>
<feature type="region of interest" description="Disordered" evidence="1">
    <location>
        <begin position="1"/>
        <end position="26"/>
    </location>
</feature>
<proteinExistence type="predicted"/>